<dbReference type="FunFam" id="3.30.1360.60:FF:000001">
    <property type="entry name" value="PTS system glucose-specific IIBC component PtsG"/>
    <property type="match status" value="1"/>
</dbReference>
<dbReference type="CDD" id="cd00212">
    <property type="entry name" value="PTS_IIB_glc"/>
    <property type="match status" value="1"/>
</dbReference>
<dbReference type="InterPro" id="IPR001127">
    <property type="entry name" value="PTS_EIIA_1_perm"/>
</dbReference>
<feature type="transmembrane region" description="Helical" evidence="18">
    <location>
        <begin position="268"/>
        <end position="288"/>
    </location>
</feature>
<dbReference type="RefSeq" id="WP_071456422.1">
    <property type="nucleotide sequence ID" value="NZ_CP017267.1"/>
</dbReference>
<gene>
    <name evidence="22" type="ORF">BHY08_02785</name>
</gene>
<evidence type="ECO:0000256" key="15">
    <source>
        <dbReference type="ARBA" id="ARBA00081008"/>
    </source>
</evidence>
<evidence type="ECO:0000256" key="2">
    <source>
        <dbReference type="ARBA" id="ARBA00022448"/>
    </source>
</evidence>
<dbReference type="NCBIfam" id="TIGR00830">
    <property type="entry name" value="PTBA"/>
    <property type="match status" value="1"/>
</dbReference>
<dbReference type="Proteomes" id="UP000191200">
    <property type="component" value="Chromosome"/>
</dbReference>
<dbReference type="GO" id="GO:0090589">
    <property type="term" value="F:protein-phosphocysteine-trehalose phosphotransferase system transporter activity"/>
    <property type="evidence" value="ECO:0007669"/>
    <property type="project" value="TreeGrafter"/>
</dbReference>
<sequence>MAKLSNRELATQVLELVGGKENVSSVVHCATRLRFKLKDESIAKTEEIKKIPDVIQVVQSGGQYQVVVGSRVSDVFNELLDVSGLGEPTEDEKKDSNIFNKFVDIISGVFTPFLGALAGTGVLKGLLSILLLTGVLTDKSGTYQILYAASDGLMQFLPFAVAFTAAKKFKTDPFIALSIAGALLYPSITQMAGEQVALSFMGLPVIISPTGYMQTVIPIILFVWLQKYIEKFMKKIIPEFLKIILVPMFTIMIMVPLTFVAIGPLGTIIGTGLGTAYTAVFNFSPILAGAVMGGLWQVFVMFGMHWGLIPIALNNLTQYGFDTLTPMLLGAVLAQAGAAFAVFLRTKNEKRKALALSGTLTAIFGITEPTVYGVTLPLKKPFIASCIGGAVGGAVIGGAGVKLFASGLISVLSIPGFVSTIDGVESNVMMGIIGSIVSIVVAFVMTLVIGFDKEVESNNEEPNNEEPNNVSSGTTSQSESREELVSPVTGEVVPLSEVKDEVFSSGALGKGIAINPTIGELYAPATGEITTVFPTGHAIGMTTNDGSEILIHIGMDTVELDGKGFDIKAKQGDKVNQGDLLGYFDIDYIKEAGKPVVTPIVVTNSDQFLDVLTLDQKDIVSGEELLVVIK</sequence>
<feature type="transmembrane region" description="Helical" evidence="18">
    <location>
        <begin position="382"/>
        <end position="409"/>
    </location>
</feature>
<dbReference type="Pfam" id="PF02378">
    <property type="entry name" value="PTS_EIIC"/>
    <property type="match status" value="1"/>
</dbReference>
<keyword evidence="10 18" id="KW-0472">Membrane</keyword>
<dbReference type="PANTHER" id="PTHR30175">
    <property type="entry name" value="PHOSPHOTRANSFERASE SYSTEM TRANSPORT PROTEIN"/>
    <property type="match status" value="1"/>
</dbReference>
<dbReference type="Gene3D" id="3.30.1360.60">
    <property type="entry name" value="Glucose permease domain IIB"/>
    <property type="match status" value="1"/>
</dbReference>
<dbReference type="InterPro" id="IPR001996">
    <property type="entry name" value="PTS_IIB_1"/>
</dbReference>
<evidence type="ECO:0000256" key="14">
    <source>
        <dbReference type="ARBA" id="ARBA00074554"/>
    </source>
</evidence>
<keyword evidence="9 18" id="KW-1133">Transmembrane helix</keyword>
<dbReference type="Gene3D" id="2.70.70.10">
    <property type="entry name" value="Glucose Permease (Domain IIA)"/>
    <property type="match status" value="1"/>
</dbReference>
<dbReference type="PANTHER" id="PTHR30175:SF1">
    <property type="entry name" value="PTS SYSTEM ARBUTIN-, CELLOBIOSE-, AND SALICIN-SPECIFIC EIIBC COMPONENT-RELATED"/>
    <property type="match status" value="1"/>
</dbReference>
<comment type="catalytic activity">
    <reaction evidence="13">
        <text>N(pros)-phospho-L-histidyl-[protein](out) + sucrose = sucrose 6(G)-phosphate(in) + L-histidyl-[protein]</text>
        <dbReference type="Rhea" id="RHEA:49236"/>
        <dbReference type="Rhea" id="RHEA-COMP:9745"/>
        <dbReference type="Rhea" id="RHEA-COMP:9746"/>
        <dbReference type="ChEBI" id="CHEBI:17992"/>
        <dbReference type="ChEBI" id="CHEBI:29979"/>
        <dbReference type="ChEBI" id="CHEBI:64837"/>
        <dbReference type="ChEBI" id="CHEBI:91002"/>
        <dbReference type="EC" id="2.7.1.211"/>
    </reaction>
</comment>
<keyword evidence="4" id="KW-0762">Sugar transport</keyword>
<evidence type="ECO:0000256" key="9">
    <source>
        <dbReference type="ARBA" id="ARBA00022989"/>
    </source>
</evidence>
<dbReference type="FunFam" id="2.70.70.10:FF:000001">
    <property type="entry name" value="PTS system glucose-specific IIA component"/>
    <property type="match status" value="1"/>
</dbReference>
<evidence type="ECO:0000259" key="20">
    <source>
        <dbReference type="PROSITE" id="PS51098"/>
    </source>
</evidence>
<evidence type="ECO:0000256" key="1">
    <source>
        <dbReference type="ARBA" id="ARBA00004651"/>
    </source>
</evidence>
<dbReference type="InterPro" id="IPR003352">
    <property type="entry name" value="PTS_EIIC"/>
</dbReference>
<evidence type="ECO:0000256" key="11">
    <source>
        <dbReference type="ARBA" id="ARBA00044053"/>
    </source>
</evidence>
<dbReference type="InterPro" id="IPR036878">
    <property type="entry name" value="Glu_permease_IIB"/>
</dbReference>
<keyword evidence="5" id="KW-0808">Transferase</keyword>
<reference evidence="22 23" key="1">
    <citation type="submission" date="2016-09" db="EMBL/GenBank/DDBJ databases">
        <title>Vagococcus teuberi sp. nov., isolated from the Malian artisanal sour milk fene.</title>
        <authorList>
            <person name="Wullschleger S."/>
            <person name="Seifert C."/>
            <person name="Baumgartner S."/>
            <person name="Lacroix C."/>
            <person name="Bonfoh B."/>
            <person name="Stevens M.J."/>
            <person name="Meile L."/>
        </authorList>
    </citation>
    <scope>NUCLEOTIDE SEQUENCE [LARGE SCALE GENOMIC DNA]</scope>
    <source>
        <strain evidence="22 23">DSM 21459</strain>
    </source>
</reference>
<dbReference type="PROSITE" id="PS01035">
    <property type="entry name" value="PTS_EIIB_TYPE_1_CYS"/>
    <property type="match status" value="1"/>
</dbReference>
<evidence type="ECO:0000256" key="17">
    <source>
        <dbReference type="SAM" id="MobiDB-lite"/>
    </source>
</evidence>
<feature type="domain" description="PTS EIIC type-1" evidence="21">
    <location>
        <begin position="104"/>
        <end position="465"/>
    </location>
</feature>
<comment type="function">
    <text evidence="12">The phosphoenolpyruvate-dependent sugar phosphotransferase system (sugar PTS), a major carbohydrate active transport system, catalyzes the phosphorylation of incoming sugar substrates concomitantly with their translocation across the cell membrane. This system is involved in sucrose transport.</text>
</comment>
<evidence type="ECO:0000256" key="10">
    <source>
        <dbReference type="ARBA" id="ARBA00023136"/>
    </source>
</evidence>
<dbReference type="Pfam" id="PF00358">
    <property type="entry name" value="PTS_EIIA_1"/>
    <property type="match status" value="1"/>
</dbReference>
<feature type="domain" description="PTS EIIA type-1" evidence="19">
    <location>
        <begin position="500"/>
        <end position="604"/>
    </location>
</feature>
<dbReference type="SUPFAM" id="SSF55604">
    <property type="entry name" value="Glucose permease domain IIB"/>
    <property type="match status" value="1"/>
</dbReference>
<feature type="transmembrane region" description="Helical" evidence="18">
    <location>
        <begin position="325"/>
        <end position="344"/>
    </location>
</feature>
<protein>
    <recommendedName>
        <fullName evidence="14">PTS system sucrose-specific EIIBCA component</fullName>
        <ecNumber evidence="11">2.7.1.211</ecNumber>
    </recommendedName>
    <alternativeName>
        <fullName evidence="15">EIIBCA-Scr</fullName>
    </alternativeName>
</protein>
<dbReference type="GO" id="GO:0015771">
    <property type="term" value="P:trehalose transport"/>
    <property type="evidence" value="ECO:0007669"/>
    <property type="project" value="TreeGrafter"/>
</dbReference>
<evidence type="ECO:0000256" key="8">
    <source>
        <dbReference type="ARBA" id="ARBA00022777"/>
    </source>
</evidence>
<evidence type="ECO:0000256" key="13">
    <source>
        <dbReference type="ARBA" id="ARBA00048931"/>
    </source>
</evidence>
<dbReference type="InterPro" id="IPR050558">
    <property type="entry name" value="PTS_Sugar-Specific_Components"/>
</dbReference>
<dbReference type="PROSITE" id="PS51103">
    <property type="entry name" value="PTS_EIIC_TYPE_1"/>
    <property type="match status" value="1"/>
</dbReference>
<evidence type="ECO:0000256" key="5">
    <source>
        <dbReference type="ARBA" id="ARBA00022679"/>
    </source>
</evidence>
<feature type="transmembrane region" description="Helical" evidence="18">
    <location>
        <begin position="173"/>
        <end position="192"/>
    </location>
</feature>
<dbReference type="PROSITE" id="PS00371">
    <property type="entry name" value="PTS_EIIA_TYPE_1_HIS"/>
    <property type="match status" value="1"/>
</dbReference>
<evidence type="ECO:0000259" key="21">
    <source>
        <dbReference type="PROSITE" id="PS51103"/>
    </source>
</evidence>
<dbReference type="EC" id="2.7.1.211" evidence="11"/>
<feature type="transmembrane region" description="Helical" evidence="18">
    <location>
        <begin position="241"/>
        <end position="262"/>
    </location>
</feature>
<evidence type="ECO:0000256" key="7">
    <source>
        <dbReference type="ARBA" id="ARBA00022692"/>
    </source>
</evidence>
<keyword evidence="23" id="KW-1185">Reference proteome</keyword>
<feature type="transmembrane region" description="Helical" evidence="18">
    <location>
        <begin position="143"/>
        <end position="166"/>
    </location>
</feature>
<dbReference type="InterPro" id="IPR013013">
    <property type="entry name" value="PTS_EIIC_1"/>
</dbReference>
<dbReference type="InterPro" id="IPR011055">
    <property type="entry name" value="Dup_hybrid_motif"/>
</dbReference>
<dbReference type="InterPro" id="IPR011297">
    <property type="entry name" value="PTS_IIABC_b_glu"/>
</dbReference>
<dbReference type="SUPFAM" id="SSF51261">
    <property type="entry name" value="Duplicated hybrid motif"/>
    <property type="match status" value="1"/>
</dbReference>
<dbReference type="PROSITE" id="PS51098">
    <property type="entry name" value="PTS_EIIB_TYPE_1"/>
    <property type="match status" value="1"/>
</dbReference>
<name>A0A1J0A4L5_9ENTE</name>
<dbReference type="InterPro" id="IPR018113">
    <property type="entry name" value="PTrfase_EIIB_Cys"/>
</dbReference>
<keyword evidence="3" id="KW-1003">Cell membrane</keyword>
<dbReference type="GO" id="GO:0016301">
    <property type="term" value="F:kinase activity"/>
    <property type="evidence" value="ECO:0007669"/>
    <property type="project" value="UniProtKB-KW"/>
</dbReference>
<keyword evidence="6" id="KW-0598">Phosphotransferase system</keyword>
<proteinExistence type="predicted"/>
<dbReference type="GO" id="GO:0008982">
    <property type="term" value="F:protein-N(PI)-phosphohistidine-sugar phosphotransferase activity"/>
    <property type="evidence" value="ECO:0007669"/>
    <property type="project" value="InterPro"/>
</dbReference>
<dbReference type="OrthoDB" id="9769191at2"/>
<evidence type="ECO:0000313" key="22">
    <source>
        <dbReference type="EMBL" id="APB30847.1"/>
    </source>
</evidence>
<comment type="subcellular location">
    <subcellularLocation>
        <location evidence="1">Cell membrane</location>
        <topology evidence="1">Multi-pass membrane protein</topology>
    </subcellularLocation>
</comment>
<dbReference type="NCBIfam" id="TIGR01995">
    <property type="entry name" value="PTS-II-ABC-beta"/>
    <property type="match status" value="1"/>
</dbReference>
<dbReference type="EMBL" id="CP017267">
    <property type="protein sequence ID" value="APB30847.1"/>
    <property type="molecule type" value="Genomic_DNA"/>
</dbReference>
<feature type="active site" description="Phosphocysteine intermediate; for EIIB activity" evidence="16">
    <location>
        <position position="29"/>
    </location>
</feature>
<evidence type="ECO:0000256" key="18">
    <source>
        <dbReference type="SAM" id="Phobius"/>
    </source>
</evidence>
<dbReference type="GO" id="GO:0009401">
    <property type="term" value="P:phosphoenolpyruvate-dependent sugar phosphotransferase system"/>
    <property type="evidence" value="ECO:0007669"/>
    <property type="project" value="UniProtKB-KW"/>
</dbReference>
<keyword evidence="2" id="KW-0813">Transport</keyword>
<evidence type="ECO:0000259" key="19">
    <source>
        <dbReference type="PROSITE" id="PS51093"/>
    </source>
</evidence>
<keyword evidence="8" id="KW-0418">Kinase</keyword>
<feature type="region of interest" description="Disordered" evidence="17">
    <location>
        <begin position="456"/>
        <end position="486"/>
    </location>
</feature>
<keyword evidence="7 18" id="KW-0812">Transmembrane</keyword>
<evidence type="ECO:0000256" key="3">
    <source>
        <dbReference type="ARBA" id="ARBA00022475"/>
    </source>
</evidence>
<dbReference type="KEGG" id="vte:BHY08_02785"/>
<evidence type="ECO:0000313" key="23">
    <source>
        <dbReference type="Proteomes" id="UP000191200"/>
    </source>
</evidence>
<dbReference type="PROSITE" id="PS51093">
    <property type="entry name" value="PTS_EIIA_TYPE_1"/>
    <property type="match status" value="1"/>
</dbReference>
<organism evidence="22 23">
    <name type="scientific">Vagococcus teuberi</name>
    <dbReference type="NCBI Taxonomy" id="519472"/>
    <lineage>
        <taxon>Bacteria</taxon>
        <taxon>Bacillati</taxon>
        <taxon>Bacillota</taxon>
        <taxon>Bacilli</taxon>
        <taxon>Lactobacillales</taxon>
        <taxon>Enterococcaceae</taxon>
        <taxon>Vagococcus</taxon>
    </lineage>
</organism>
<evidence type="ECO:0000256" key="12">
    <source>
        <dbReference type="ARBA" id="ARBA00045139"/>
    </source>
</evidence>
<evidence type="ECO:0000256" key="6">
    <source>
        <dbReference type="ARBA" id="ARBA00022683"/>
    </source>
</evidence>
<dbReference type="STRING" id="519472.BHY08_02785"/>
<evidence type="ECO:0000256" key="4">
    <source>
        <dbReference type="ARBA" id="ARBA00022597"/>
    </source>
</evidence>
<feature type="transmembrane region" description="Helical" evidence="18">
    <location>
        <begin position="102"/>
        <end position="123"/>
    </location>
</feature>
<accession>A0A1J0A4L5</accession>
<feature type="transmembrane region" description="Helical" evidence="18">
    <location>
        <begin position="295"/>
        <end position="313"/>
    </location>
</feature>
<dbReference type="Pfam" id="PF00367">
    <property type="entry name" value="PTS_EIIB"/>
    <property type="match status" value="1"/>
</dbReference>
<dbReference type="GO" id="GO:0005886">
    <property type="term" value="C:plasma membrane"/>
    <property type="evidence" value="ECO:0007669"/>
    <property type="project" value="UniProtKB-SubCell"/>
</dbReference>
<feature type="transmembrane region" description="Helical" evidence="18">
    <location>
        <begin position="429"/>
        <end position="451"/>
    </location>
</feature>
<evidence type="ECO:0000256" key="16">
    <source>
        <dbReference type="PROSITE-ProRule" id="PRU00421"/>
    </source>
</evidence>
<feature type="domain" description="PTS EIIB type-1" evidence="20">
    <location>
        <begin position="7"/>
        <end position="89"/>
    </location>
</feature>
<dbReference type="AlphaFoldDB" id="A0A1J0A4L5"/>
<feature type="transmembrane region" description="Helical" evidence="18">
    <location>
        <begin position="212"/>
        <end position="229"/>
    </location>
</feature>